<sequence length="58" mass="6464">MPLCELITKAHLLKNAIEVYSSISLTKRNICTITDSLVQLMLVYISTAFKASFAESNQ</sequence>
<name>A0A1G7KB79_9BACT</name>
<reference evidence="2" key="1">
    <citation type="submission" date="2016-10" db="EMBL/GenBank/DDBJ databases">
        <authorList>
            <person name="Varghese N."/>
            <person name="Submissions S."/>
        </authorList>
    </citation>
    <scope>NUCLEOTIDE SEQUENCE [LARGE SCALE GENOMIC DNA]</scope>
    <source>
        <strain evidence="2">GAS232</strain>
    </source>
</reference>
<evidence type="ECO:0000313" key="2">
    <source>
        <dbReference type="Proteomes" id="UP000182427"/>
    </source>
</evidence>
<dbReference type="Proteomes" id="UP000182427">
    <property type="component" value="Chromosome I"/>
</dbReference>
<accession>A0A1G7KB79</accession>
<proteinExistence type="predicted"/>
<dbReference type="EMBL" id="LT629690">
    <property type="protein sequence ID" value="SDF34290.1"/>
    <property type="molecule type" value="Genomic_DNA"/>
</dbReference>
<dbReference type="AlphaFoldDB" id="A0A1G7KB79"/>
<keyword evidence="2" id="KW-1185">Reference proteome</keyword>
<organism evidence="1 2">
    <name type="scientific">Terriglobus roseus</name>
    <dbReference type="NCBI Taxonomy" id="392734"/>
    <lineage>
        <taxon>Bacteria</taxon>
        <taxon>Pseudomonadati</taxon>
        <taxon>Acidobacteriota</taxon>
        <taxon>Terriglobia</taxon>
        <taxon>Terriglobales</taxon>
        <taxon>Acidobacteriaceae</taxon>
        <taxon>Terriglobus</taxon>
    </lineage>
</organism>
<protein>
    <submittedName>
        <fullName evidence="1">Uncharacterized protein</fullName>
    </submittedName>
</protein>
<gene>
    <name evidence="1" type="ORF">SAMN05444167_2117</name>
</gene>
<evidence type="ECO:0000313" key="1">
    <source>
        <dbReference type="EMBL" id="SDF34290.1"/>
    </source>
</evidence>